<protein>
    <submittedName>
        <fullName evidence="1">Uncharacterized protein</fullName>
    </submittedName>
</protein>
<proteinExistence type="predicted"/>
<evidence type="ECO:0000313" key="1">
    <source>
        <dbReference type="EMBL" id="CAG9828359.1"/>
    </source>
</evidence>
<dbReference type="EMBL" id="OU898285">
    <property type="protein sequence ID" value="CAG9828359.1"/>
    <property type="molecule type" value="Genomic_DNA"/>
</dbReference>
<name>A0A9N9SU38_DIABA</name>
<dbReference type="Proteomes" id="UP001153709">
    <property type="component" value="Chromosome 10"/>
</dbReference>
<evidence type="ECO:0000313" key="2">
    <source>
        <dbReference type="Proteomes" id="UP001153709"/>
    </source>
</evidence>
<dbReference type="OrthoDB" id="6778620at2759"/>
<gene>
    <name evidence="1" type="ORF">DIABBA_LOCUS2285</name>
</gene>
<reference evidence="1" key="1">
    <citation type="submission" date="2022-01" db="EMBL/GenBank/DDBJ databases">
        <authorList>
            <person name="King R."/>
        </authorList>
    </citation>
    <scope>NUCLEOTIDE SEQUENCE</scope>
</reference>
<sequence>MALELVLPEFVSSRFEQFKTNKTTLAFIVNSLNTNCNEIHVEIFGIHTGFLEVQLIDLKSKALWSGKFTELKSKWEMYVTQKKWTALKEMPRIEELFDAWNSLPDCYSEVTDNHNILVYGLSENTLISRPLEEFDVDKSVYLESHNNLQVIDVPEVLFENLFTNVVQPNNDNINLEEDVGVPVASIDFLIPANENSIPMNLYCNDNADQHIDNIVVENQLTSVTKKRKRREHAPNVRYLPGDVNVALMHSEFINKFPEFKGKVSYDLYMRIVKEQHISFAQLGHEECEKCEQFTLHAHKKENLDISCDICKQWKGHDELVIKARNACKRFCKQERSNNAICFSSYMQKVIMLPSVDMFKKLLFVKRLVAYHETLAPVGRKSKAKVHCILWHEGISGRNKEDNVSVLYMF</sequence>
<keyword evidence="2" id="KW-1185">Reference proteome</keyword>
<dbReference type="AlphaFoldDB" id="A0A9N9SU38"/>
<organism evidence="1 2">
    <name type="scientific">Diabrotica balteata</name>
    <name type="common">Banded cucumber beetle</name>
    <dbReference type="NCBI Taxonomy" id="107213"/>
    <lineage>
        <taxon>Eukaryota</taxon>
        <taxon>Metazoa</taxon>
        <taxon>Ecdysozoa</taxon>
        <taxon>Arthropoda</taxon>
        <taxon>Hexapoda</taxon>
        <taxon>Insecta</taxon>
        <taxon>Pterygota</taxon>
        <taxon>Neoptera</taxon>
        <taxon>Endopterygota</taxon>
        <taxon>Coleoptera</taxon>
        <taxon>Polyphaga</taxon>
        <taxon>Cucujiformia</taxon>
        <taxon>Chrysomeloidea</taxon>
        <taxon>Chrysomelidae</taxon>
        <taxon>Galerucinae</taxon>
        <taxon>Diabroticina</taxon>
        <taxon>Diabroticites</taxon>
        <taxon>Diabrotica</taxon>
    </lineage>
</organism>
<accession>A0A9N9SU38</accession>